<evidence type="ECO:0000313" key="4">
    <source>
        <dbReference type="Proteomes" id="UP000479000"/>
    </source>
</evidence>
<keyword evidence="1" id="KW-1133">Transmembrane helix</keyword>
<sequence length="101" mass="12243">MNWKFREKENAKLFLREYVIYVHNLSLRSRCQVHMEVGFRRKAYWCVPNFELELAWRMHEVYMLIIVLIIPVSVMVVTYTAICREICKVAQRRYHMTSAKG</sequence>
<evidence type="ECO:0000256" key="1">
    <source>
        <dbReference type="SAM" id="Phobius"/>
    </source>
</evidence>
<feature type="non-terminal residue" evidence="3">
    <location>
        <position position="101"/>
    </location>
</feature>
<dbReference type="Gene3D" id="1.20.1070.10">
    <property type="entry name" value="Rhodopsin 7-helix transmembrane proteins"/>
    <property type="match status" value="1"/>
</dbReference>
<evidence type="ECO:0000313" key="2">
    <source>
        <dbReference type="EMBL" id="CAB0011347.1"/>
    </source>
</evidence>
<feature type="transmembrane region" description="Helical" evidence="1">
    <location>
        <begin position="61"/>
        <end position="82"/>
    </location>
</feature>
<organism evidence="3 4">
    <name type="scientific">Nesidiocoris tenuis</name>
    <dbReference type="NCBI Taxonomy" id="355587"/>
    <lineage>
        <taxon>Eukaryota</taxon>
        <taxon>Metazoa</taxon>
        <taxon>Ecdysozoa</taxon>
        <taxon>Arthropoda</taxon>
        <taxon>Hexapoda</taxon>
        <taxon>Insecta</taxon>
        <taxon>Pterygota</taxon>
        <taxon>Neoptera</taxon>
        <taxon>Paraneoptera</taxon>
        <taxon>Hemiptera</taxon>
        <taxon>Heteroptera</taxon>
        <taxon>Panheteroptera</taxon>
        <taxon>Cimicomorpha</taxon>
        <taxon>Miridae</taxon>
        <taxon>Dicyphina</taxon>
        <taxon>Nesidiocoris</taxon>
    </lineage>
</organism>
<dbReference type="EMBL" id="CADCXU010024074">
    <property type="protein sequence ID" value="CAB0011347.1"/>
    <property type="molecule type" value="Genomic_DNA"/>
</dbReference>
<keyword evidence="4" id="KW-1185">Reference proteome</keyword>
<accession>A0A6H5H768</accession>
<keyword evidence="1" id="KW-0812">Transmembrane</keyword>
<dbReference type="SUPFAM" id="SSF81321">
    <property type="entry name" value="Family A G protein-coupled receptor-like"/>
    <property type="match status" value="1"/>
</dbReference>
<evidence type="ECO:0000313" key="3">
    <source>
        <dbReference type="EMBL" id="CAB0011351.1"/>
    </source>
</evidence>
<dbReference type="AlphaFoldDB" id="A0A6H5H768"/>
<dbReference type="EMBL" id="CADCXU010024077">
    <property type="protein sequence ID" value="CAB0011351.1"/>
    <property type="molecule type" value="Genomic_DNA"/>
</dbReference>
<proteinExistence type="predicted"/>
<gene>
    <name evidence="2" type="ORF">NTEN_LOCUS16321</name>
    <name evidence="3" type="ORF">NTEN_LOCUS16322</name>
</gene>
<name>A0A6H5H768_9HEMI</name>
<dbReference type="Proteomes" id="UP000479000">
    <property type="component" value="Unassembled WGS sequence"/>
</dbReference>
<evidence type="ECO:0008006" key="5">
    <source>
        <dbReference type="Google" id="ProtNLM"/>
    </source>
</evidence>
<keyword evidence="1" id="KW-0472">Membrane</keyword>
<dbReference type="OrthoDB" id="2132067at2759"/>
<protein>
    <recommendedName>
        <fullName evidence="5">G-protein coupled receptors family 1 profile domain-containing protein</fullName>
    </recommendedName>
</protein>
<reference evidence="3 4" key="1">
    <citation type="submission" date="2020-02" db="EMBL/GenBank/DDBJ databases">
        <authorList>
            <person name="Ferguson B K."/>
        </authorList>
    </citation>
    <scope>NUCLEOTIDE SEQUENCE [LARGE SCALE GENOMIC DNA]</scope>
</reference>